<keyword evidence="1" id="KW-1133">Transmembrane helix</keyword>
<dbReference type="RefSeq" id="WP_270077920.1">
    <property type="nucleotide sequence ID" value="NZ_CP115174.1"/>
</dbReference>
<sequence length="72" mass="7755">MTPDPDKQARDRFAILIGLRAGGAVLMLLGLWMILGGSLGGAYGFGGVLFVVGLVEMMAVPKILARRWRTPR</sequence>
<evidence type="ECO:0000313" key="3">
    <source>
        <dbReference type="Proteomes" id="UP001210865"/>
    </source>
</evidence>
<keyword evidence="3" id="KW-1185">Reference proteome</keyword>
<evidence type="ECO:0008006" key="4">
    <source>
        <dbReference type="Google" id="ProtNLM"/>
    </source>
</evidence>
<keyword evidence="1" id="KW-0812">Transmembrane</keyword>
<keyword evidence="1" id="KW-0472">Membrane</keyword>
<feature type="transmembrane region" description="Helical" evidence="1">
    <location>
        <begin position="41"/>
        <end position="64"/>
    </location>
</feature>
<gene>
    <name evidence="2" type="ORF">PBT88_03875</name>
</gene>
<dbReference type="Proteomes" id="UP001210865">
    <property type="component" value="Chromosome"/>
</dbReference>
<reference evidence="2 3" key="1">
    <citation type="submission" date="2022-12" db="EMBL/GenBank/DDBJ databases">
        <title>Sphingomonas abieness sp. nov., an endophytic bacterium isolated from Abies koreana.</title>
        <authorList>
            <person name="Jiang L."/>
            <person name="Lee J."/>
        </authorList>
    </citation>
    <scope>NUCLEOTIDE SEQUENCE [LARGE SCALE GENOMIC DNA]</scope>
    <source>
        <strain evidence="3">PAMB 00755</strain>
    </source>
</reference>
<evidence type="ECO:0000256" key="1">
    <source>
        <dbReference type="SAM" id="Phobius"/>
    </source>
</evidence>
<name>A0ABY7NQN8_9SPHN</name>
<accession>A0ABY7NQN8</accession>
<protein>
    <recommendedName>
        <fullName evidence="4">DUF2892 domain-containing protein</fullName>
    </recommendedName>
</protein>
<organism evidence="2 3">
    <name type="scientific">Sphingomonas abietis</name>
    <dbReference type="NCBI Taxonomy" id="3012344"/>
    <lineage>
        <taxon>Bacteria</taxon>
        <taxon>Pseudomonadati</taxon>
        <taxon>Pseudomonadota</taxon>
        <taxon>Alphaproteobacteria</taxon>
        <taxon>Sphingomonadales</taxon>
        <taxon>Sphingomonadaceae</taxon>
        <taxon>Sphingomonas</taxon>
    </lineage>
</organism>
<dbReference type="EMBL" id="CP115174">
    <property type="protein sequence ID" value="WBO23285.1"/>
    <property type="molecule type" value="Genomic_DNA"/>
</dbReference>
<evidence type="ECO:0000313" key="2">
    <source>
        <dbReference type="EMBL" id="WBO23285.1"/>
    </source>
</evidence>
<proteinExistence type="predicted"/>
<feature type="transmembrane region" description="Helical" evidence="1">
    <location>
        <begin position="12"/>
        <end position="35"/>
    </location>
</feature>